<comment type="caution">
    <text evidence="1">The sequence shown here is derived from an EMBL/GenBank/DDBJ whole genome shotgun (WGS) entry which is preliminary data.</text>
</comment>
<dbReference type="Proteomes" id="UP001152523">
    <property type="component" value="Unassembled WGS sequence"/>
</dbReference>
<proteinExistence type="predicted"/>
<name>A0AAV0DT48_9ASTE</name>
<accession>A0AAV0DT48</accession>
<evidence type="ECO:0000313" key="2">
    <source>
        <dbReference type="EMBL" id="CAH9143552.1"/>
    </source>
</evidence>
<evidence type="ECO:0000313" key="1">
    <source>
        <dbReference type="EMBL" id="CAH9108815.1"/>
    </source>
</evidence>
<dbReference type="EMBL" id="CAMAPF010000149">
    <property type="protein sequence ID" value="CAH9108815.1"/>
    <property type="molecule type" value="Genomic_DNA"/>
</dbReference>
<dbReference type="AlphaFoldDB" id="A0AAV0DT48"/>
<gene>
    <name evidence="1" type="ORF">CEPIT_LOCUS18503</name>
    <name evidence="2" type="ORF">CEPIT_LOCUS40748</name>
</gene>
<evidence type="ECO:0000313" key="3">
    <source>
        <dbReference type="Proteomes" id="UP001152523"/>
    </source>
</evidence>
<dbReference type="PROSITE" id="PS51257">
    <property type="entry name" value="PROKAR_LIPOPROTEIN"/>
    <property type="match status" value="1"/>
</dbReference>
<keyword evidence="3" id="KW-1185">Reference proteome</keyword>
<protein>
    <submittedName>
        <fullName evidence="1">Uncharacterized protein</fullName>
    </submittedName>
</protein>
<dbReference type="EMBL" id="CAMAPF010001052">
    <property type="protein sequence ID" value="CAH9143552.1"/>
    <property type="molecule type" value="Genomic_DNA"/>
</dbReference>
<sequence>MVAMRLGGTSNGGLSCRFVSFTGSKKVCSHCCQTSWLVATLEYFQCLASFGPSLEGNAKRCLDFRHKYLAQLLQQTGIRECWNSKLFLGNKFERPSDELFWFKESKLL</sequence>
<organism evidence="1 3">
    <name type="scientific">Cuscuta epithymum</name>
    <dbReference type="NCBI Taxonomy" id="186058"/>
    <lineage>
        <taxon>Eukaryota</taxon>
        <taxon>Viridiplantae</taxon>
        <taxon>Streptophyta</taxon>
        <taxon>Embryophyta</taxon>
        <taxon>Tracheophyta</taxon>
        <taxon>Spermatophyta</taxon>
        <taxon>Magnoliopsida</taxon>
        <taxon>eudicotyledons</taxon>
        <taxon>Gunneridae</taxon>
        <taxon>Pentapetalae</taxon>
        <taxon>asterids</taxon>
        <taxon>lamiids</taxon>
        <taxon>Solanales</taxon>
        <taxon>Convolvulaceae</taxon>
        <taxon>Cuscuteae</taxon>
        <taxon>Cuscuta</taxon>
        <taxon>Cuscuta subgen. Cuscuta</taxon>
    </lineage>
</organism>
<reference evidence="1" key="1">
    <citation type="submission" date="2022-07" db="EMBL/GenBank/DDBJ databases">
        <authorList>
            <person name="Macas J."/>
            <person name="Novak P."/>
            <person name="Neumann P."/>
        </authorList>
    </citation>
    <scope>NUCLEOTIDE SEQUENCE</scope>
</reference>